<dbReference type="GeneID" id="66055681"/>
<dbReference type="EMBL" id="CM008973">
    <property type="protein sequence ID" value="PNW75681.1"/>
    <property type="molecule type" value="Genomic_DNA"/>
</dbReference>
<protein>
    <submittedName>
        <fullName evidence="2">Uncharacterized protein</fullName>
    </submittedName>
</protein>
<gene>
    <name evidence="2" type="ORF">CHLRE_12g536683v5</name>
</gene>
<accession>A0A2K3D567</accession>
<reference evidence="2 3" key="1">
    <citation type="journal article" date="2007" name="Science">
        <title>The Chlamydomonas genome reveals the evolution of key animal and plant functions.</title>
        <authorList>
            <person name="Merchant S.S."/>
            <person name="Prochnik S.E."/>
            <person name="Vallon O."/>
            <person name="Harris E.H."/>
            <person name="Karpowicz S.J."/>
            <person name="Witman G.B."/>
            <person name="Terry A."/>
            <person name="Salamov A."/>
            <person name="Fritz-Laylin L.K."/>
            <person name="Marechal-Drouard L."/>
            <person name="Marshall W.F."/>
            <person name="Qu L.H."/>
            <person name="Nelson D.R."/>
            <person name="Sanderfoot A.A."/>
            <person name="Spalding M.H."/>
            <person name="Kapitonov V.V."/>
            <person name="Ren Q."/>
            <person name="Ferris P."/>
            <person name="Lindquist E."/>
            <person name="Shapiro H."/>
            <person name="Lucas S.M."/>
            <person name="Grimwood J."/>
            <person name="Schmutz J."/>
            <person name="Cardol P."/>
            <person name="Cerutti H."/>
            <person name="Chanfreau G."/>
            <person name="Chen C.L."/>
            <person name="Cognat V."/>
            <person name="Croft M.T."/>
            <person name="Dent R."/>
            <person name="Dutcher S."/>
            <person name="Fernandez E."/>
            <person name="Fukuzawa H."/>
            <person name="Gonzalez-Ballester D."/>
            <person name="Gonzalez-Halphen D."/>
            <person name="Hallmann A."/>
            <person name="Hanikenne M."/>
            <person name="Hippler M."/>
            <person name="Inwood W."/>
            <person name="Jabbari K."/>
            <person name="Kalanon M."/>
            <person name="Kuras R."/>
            <person name="Lefebvre P.A."/>
            <person name="Lemaire S.D."/>
            <person name="Lobanov A.V."/>
            <person name="Lohr M."/>
            <person name="Manuell A."/>
            <person name="Meier I."/>
            <person name="Mets L."/>
            <person name="Mittag M."/>
            <person name="Mittelmeier T."/>
            <person name="Moroney J.V."/>
            <person name="Moseley J."/>
            <person name="Napoli C."/>
            <person name="Nedelcu A.M."/>
            <person name="Niyogi K."/>
            <person name="Novoselov S.V."/>
            <person name="Paulsen I.T."/>
            <person name="Pazour G."/>
            <person name="Purton S."/>
            <person name="Ral J.P."/>
            <person name="Riano-Pachon D.M."/>
            <person name="Riekhof W."/>
            <person name="Rymarquis L."/>
            <person name="Schroda M."/>
            <person name="Stern D."/>
            <person name="Umen J."/>
            <person name="Willows R."/>
            <person name="Wilson N."/>
            <person name="Zimmer S.L."/>
            <person name="Allmer J."/>
            <person name="Balk J."/>
            <person name="Bisova K."/>
            <person name="Chen C.J."/>
            <person name="Elias M."/>
            <person name="Gendler K."/>
            <person name="Hauser C."/>
            <person name="Lamb M.R."/>
            <person name="Ledford H."/>
            <person name="Long J.C."/>
            <person name="Minagawa J."/>
            <person name="Page M.D."/>
            <person name="Pan J."/>
            <person name="Pootakham W."/>
            <person name="Roje S."/>
            <person name="Rose A."/>
            <person name="Stahlberg E."/>
            <person name="Terauchi A.M."/>
            <person name="Yang P."/>
            <person name="Ball S."/>
            <person name="Bowler C."/>
            <person name="Dieckmann C.L."/>
            <person name="Gladyshev V.N."/>
            <person name="Green P."/>
            <person name="Jorgensen R."/>
            <person name="Mayfield S."/>
            <person name="Mueller-Roeber B."/>
            <person name="Rajamani S."/>
            <person name="Sayre R.T."/>
            <person name="Brokstein P."/>
            <person name="Dubchak I."/>
            <person name="Goodstein D."/>
            <person name="Hornick L."/>
            <person name="Huang Y.W."/>
            <person name="Jhaveri J."/>
            <person name="Luo Y."/>
            <person name="Martinez D."/>
            <person name="Ngau W.C."/>
            <person name="Otillar B."/>
            <person name="Poliakov A."/>
            <person name="Porter A."/>
            <person name="Szajkowski L."/>
            <person name="Werner G."/>
            <person name="Zhou K."/>
            <person name="Grigoriev I.V."/>
            <person name="Rokhsar D.S."/>
            <person name="Grossman A.R."/>
        </authorList>
    </citation>
    <scope>NUCLEOTIDE SEQUENCE [LARGE SCALE GENOMIC DNA]</scope>
    <source>
        <strain evidence="3">CC-503</strain>
    </source>
</reference>
<feature type="compositionally biased region" description="Low complexity" evidence="1">
    <location>
        <begin position="21"/>
        <end position="32"/>
    </location>
</feature>
<dbReference type="InParanoid" id="A0A2K3D567"/>
<dbReference type="KEGG" id="cre:CHLRE_12g536683v5"/>
<evidence type="ECO:0000313" key="2">
    <source>
        <dbReference type="EMBL" id="PNW75681.1"/>
    </source>
</evidence>
<evidence type="ECO:0000256" key="1">
    <source>
        <dbReference type="SAM" id="MobiDB-lite"/>
    </source>
</evidence>
<dbReference type="RefSeq" id="XP_042918757.1">
    <property type="nucleotide sequence ID" value="XM_043068662.1"/>
</dbReference>
<organism evidence="2 3">
    <name type="scientific">Chlamydomonas reinhardtii</name>
    <name type="common">Chlamydomonas smithii</name>
    <dbReference type="NCBI Taxonomy" id="3055"/>
    <lineage>
        <taxon>Eukaryota</taxon>
        <taxon>Viridiplantae</taxon>
        <taxon>Chlorophyta</taxon>
        <taxon>core chlorophytes</taxon>
        <taxon>Chlorophyceae</taxon>
        <taxon>CS clade</taxon>
        <taxon>Chlamydomonadales</taxon>
        <taxon>Chlamydomonadaceae</taxon>
        <taxon>Chlamydomonas</taxon>
    </lineage>
</organism>
<evidence type="ECO:0000313" key="3">
    <source>
        <dbReference type="Proteomes" id="UP000006906"/>
    </source>
</evidence>
<proteinExistence type="predicted"/>
<keyword evidence="3" id="KW-1185">Reference proteome</keyword>
<feature type="region of interest" description="Disordered" evidence="1">
    <location>
        <begin position="16"/>
        <end position="35"/>
    </location>
</feature>
<dbReference type="AlphaFoldDB" id="A0A2K3D567"/>
<name>A0A2K3D567_CHLRE</name>
<dbReference type="Gramene" id="PNW75681">
    <property type="protein sequence ID" value="PNW75681"/>
    <property type="gene ID" value="CHLRE_12g536683v5"/>
</dbReference>
<sequence length="86" mass="8730">MTDIEDAVLAELAQDVEEATGGQQQPQQPGFPSHLVRGDTAARQAYNVACAASIMASSAAAAAAAHAVHPLTAGFEATLSTPPTQQ</sequence>
<dbReference type="Proteomes" id="UP000006906">
    <property type="component" value="Chromosome 12"/>
</dbReference>